<organism evidence="1 2">
    <name type="scientific">Vespula pensylvanica</name>
    <name type="common">Western yellow jacket</name>
    <name type="synonym">Wasp</name>
    <dbReference type="NCBI Taxonomy" id="30213"/>
    <lineage>
        <taxon>Eukaryota</taxon>
        <taxon>Metazoa</taxon>
        <taxon>Ecdysozoa</taxon>
        <taxon>Arthropoda</taxon>
        <taxon>Hexapoda</taxon>
        <taxon>Insecta</taxon>
        <taxon>Pterygota</taxon>
        <taxon>Neoptera</taxon>
        <taxon>Endopterygota</taxon>
        <taxon>Hymenoptera</taxon>
        <taxon>Apocrita</taxon>
        <taxon>Aculeata</taxon>
        <taxon>Vespoidea</taxon>
        <taxon>Vespidae</taxon>
        <taxon>Vespinae</taxon>
        <taxon>Vespula</taxon>
    </lineage>
</organism>
<proteinExistence type="predicted"/>
<accession>A0A834PGY1</accession>
<dbReference type="Proteomes" id="UP000600918">
    <property type="component" value="Unassembled WGS sequence"/>
</dbReference>
<sequence length="91" mass="10103">MRNVSKVERGIDVCRTLVVALFVRSRKSDLMFPFVLQFSGGDSFSPFAHPGNTGNMVPCTTNASIMRLYAWIDIKLLRGGHANRSSKGLTR</sequence>
<reference evidence="1" key="1">
    <citation type="journal article" date="2020" name="G3 (Bethesda)">
        <title>High-Quality Assemblies for Three Invasive Social Wasps from the &lt;i&gt;Vespula&lt;/i&gt; Genus.</title>
        <authorList>
            <person name="Harrop T.W.R."/>
            <person name="Guhlin J."/>
            <person name="McLaughlin G.M."/>
            <person name="Permina E."/>
            <person name="Stockwell P."/>
            <person name="Gilligan J."/>
            <person name="Le Lec M.F."/>
            <person name="Gruber M.A.M."/>
            <person name="Quinn O."/>
            <person name="Lovegrove M."/>
            <person name="Duncan E.J."/>
            <person name="Remnant E.J."/>
            <person name="Van Eeckhoven J."/>
            <person name="Graham B."/>
            <person name="Knapp R.A."/>
            <person name="Langford K.W."/>
            <person name="Kronenberg Z."/>
            <person name="Press M.O."/>
            <person name="Eacker S.M."/>
            <person name="Wilson-Rankin E.E."/>
            <person name="Purcell J."/>
            <person name="Lester P.J."/>
            <person name="Dearden P.K."/>
        </authorList>
    </citation>
    <scope>NUCLEOTIDE SEQUENCE</scope>
    <source>
        <strain evidence="1">Volc-1</strain>
    </source>
</reference>
<dbReference type="EMBL" id="JACSDY010000001">
    <property type="protein sequence ID" value="KAF7439335.1"/>
    <property type="molecule type" value="Genomic_DNA"/>
</dbReference>
<evidence type="ECO:0000313" key="2">
    <source>
        <dbReference type="Proteomes" id="UP000600918"/>
    </source>
</evidence>
<protein>
    <submittedName>
        <fullName evidence="1">Uncharacterized protein</fullName>
    </submittedName>
</protein>
<gene>
    <name evidence="1" type="ORF">H0235_001726</name>
</gene>
<name>A0A834PGY1_VESPE</name>
<evidence type="ECO:0000313" key="1">
    <source>
        <dbReference type="EMBL" id="KAF7439335.1"/>
    </source>
</evidence>
<keyword evidence="2" id="KW-1185">Reference proteome</keyword>
<dbReference type="AlphaFoldDB" id="A0A834PGY1"/>
<comment type="caution">
    <text evidence="1">The sequence shown here is derived from an EMBL/GenBank/DDBJ whole genome shotgun (WGS) entry which is preliminary data.</text>
</comment>